<gene>
    <name evidence="3" type="ORF">Hs30E_05940</name>
</gene>
<protein>
    <submittedName>
        <fullName evidence="3">Oxidoreductase</fullName>
    </submittedName>
</protein>
<dbReference type="Pfam" id="PF22725">
    <property type="entry name" value="GFO_IDH_MocA_C3"/>
    <property type="match status" value="1"/>
</dbReference>
<dbReference type="SUPFAM" id="SSF51735">
    <property type="entry name" value="NAD(P)-binding Rossmann-fold domains"/>
    <property type="match status" value="1"/>
</dbReference>
<dbReference type="Gene3D" id="3.40.50.720">
    <property type="entry name" value="NAD(P)-binding Rossmann-like Domain"/>
    <property type="match status" value="1"/>
</dbReference>
<dbReference type="InterPro" id="IPR055170">
    <property type="entry name" value="GFO_IDH_MocA-like_dom"/>
</dbReference>
<keyword evidence="4" id="KW-1185">Reference proteome</keyword>
<dbReference type="InterPro" id="IPR036291">
    <property type="entry name" value="NAD(P)-bd_dom_sf"/>
</dbReference>
<evidence type="ECO:0000259" key="1">
    <source>
        <dbReference type="Pfam" id="PF01408"/>
    </source>
</evidence>
<reference evidence="3 4" key="1">
    <citation type="submission" date="2020-02" db="EMBL/GenBank/DDBJ databases">
        <title>Draft genome sequence of Lactococcus sp. Hs30E4-3.</title>
        <authorList>
            <person name="Noda S."/>
            <person name="Yuki M."/>
            <person name="Ohkuma M."/>
        </authorList>
    </citation>
    <scope>NUCLEOTIDE SEQUENCE [LARGE SCALE GENOMIC DNA]</scope>
    <source>
        <strain evidence="3 4">Hs30E4-3</strain>
    </source>
</reference>
<dbReference type="PANTHER" id="PTHR43249">
    <property type="entry name" value="UDP-N-ACETYL-2-AMINO-2-DEOXY-D-GLUCURONATE OXIDASE"/>
    <property type="match status" value="1"/>
</dbReference>
<comment type="caution">
    <text evidence="3">The sequence shown here is derived from an EMBL/GenBank/DDBJ whole genome shotgun (WGS) entry which is preliminary data.</text>
</comment>
<dbReference type="Gene3D" id="3.30.360.10">
    <property type="entry name" value="Dihydrodipicolinate Reductase, domain 2"/>
    <property type="match status" value="1"/>
</dbReference>
<sequence length="354" mass="39795">MTTVRIGIIGLGTIGRQYFEEIQAGLVEDAIVTAVTIRDETVVKAQQAVFPDLKIYLTAEALCASSEVDAVLIATPHMTHVALAKLALRQGKHVFVEKPLGVKLADLLPLVSEVTQSDLIFSVQYQERVHPTFQAIKKLLAYQEIGEIQRIHWQILQYYRDAAYYNDTAWRGTWALDGGGVLLNQTIHQLDLWQYLFGMPSRIFANCRFGAYRQIEVEDEVTATFVYPNGSQGTFIASVNEPFSQDRLEIIGEKGTIVLDGLGKIWLTTALGCREIPIVLEENQWSIDRDLLLADFVAHITGKSQEPLISDVFGATKSVELVNGMWLSTWQKSWVDLPLDMATFNKYYQINHDA</sequence>
<feature type="domain" description="Gfo/Idh/MocA-like oxidoreductase N-terminal" evidence="1">
    <location>
        <begin position="4"/>
        <end position="125"/>
    </location>
</feature>
<dbReference type="SUPFAM" id="SSF55347">
    <property type="entry name" value="Glyceraldehyde-3-phosphate dehydrogenase-like, C-terminal domain"/>
    <property type="match status" value="1"/>
</dbReference>
<dbReference type="Proteomes" id="UP000480303">
    <property type="component" value="Unassembled WGS sequence"/>
</dbReference>
<feature type="domain" description="GFO/IDH/MocA-like oxidoreductase" evidence="2">
    <location>
        <begin position="133"/>
        <end position="258"/>
    </location>
</feature>
<evidence type="ECO:0000259" key="2">
    <source>
        <dbReference type="Pfam" id="PF22725"/>
    </source>
</evidence>
<dbReference type="Pfam" id="PF01408">
    <property type="entry name" value="GFO_IDH_MocA"/>
    <property type="match status" value="1"/>
</dbReference>
<organism evidence="3 4">
    <name type="scientific">Pseudolactococcus hodotermopsidis</name>
    <dbReference type="NCBI Taxonomy" id="2709157"/>
    <lineage>
        <taxon>Bacteria</taxon>
        <taxon>Bacillati</taxon>
        <taxon>Bacillota</taxon>
        <taxon>Bacilli</taxon>
        <taxon>Lactobacillales</taxon>
        <taxon>Streptococcaceae</taxon>
        <taxon>Pseudolactococcus</taxon>
    </lineage>
</organism>
<dbReference type="InterPro" id="IPR052515">
    <property type="entry name" value="Gfo/Idh/MocA_Oxidoreductase"/>
</dbReference>
<name>A0A6A0BBI9_9LACT</name>
<evidence type="ECO:0000313" key="4">
    <source>
        <dbReference type="Proteomes" id="UP000480303"/>
    </source>
</evidence>
<dbReference type="GO" id="GO:0000166">
    <property type="term" value="F:nucleotide binding"/>
    <property type="evidence" value="ECO:0007669"/>
    <property type="project" value="InterPro"/>
</dbReference>
<evidence type="ECO:0000313" key="3">
    <source>
        <dbReference type="EMBL" id="GFH42043.1"/>
    </source>
</evidence>
<dbReference type="PANTHER" id="PTHR43249:SF1">
    <property type="entry name" value="D-GLUCOSIDE 3-DEHYDROGENASE"/>
    <property type="match status" value="1"/>
</dbReference>
<dbReference type="EMBL" id="BLLI01000011">
    <property type="protein sequence ID" value="GFH42043.1"/>
    <property type="molecule type" value="Genomic_DNA"/>
</dbReference>
<dbReference type="InterPro" id="IPR000683">
    <property type="entry name" value="Gfo/Idh/MocA-like_OxRdtase_N"/>
</dbReference>
<accession>A0A6A0BBI9</accession>
<dbReference type="AlphaFoldDB" id="A0A6A0BBI9"/>
<proteinExistence type="predicted"/>
<dbReference type="RefSeq" id="WP_172207842.1">
    <property type="nucleotide sequence ID" value="NZ_BLLI01000011.1"/>
</dbReference>